<dbReference type="AlphaFoldDB" id="A0A5A7PFL4"/>
<dbReference type="EMBL" id="BKCP01004505">
    <property type="protein sequence ID" value="GER31569.1"/>
    <property type="molecule type" value="Genomic_DNA"/>
</dbReference>
<feature type="region of interest" description="Disordered" evidence="1">
    <location>
        <begin position="38"/>
        <end position="57"/>
    </location>
</feature>
<organism evidence="2 3">
    <name type="scientific">Striga asiatica</name>
    <name type="common">Asiatic witchweed</name>
    <name type="synonym">Buchnera asiatica</name>
    <dbReference type="NCBI Taxonomy" id="4170"/>
    <lineage>
        <taxon>Eukaryota</taxon>
        <taxon>Viridiplantae</taxon>
        <taxon>Streptophyta</taxon>
        <taxon>Embryophyta</taxon>
        <taxon>Tracheophyta</taxon>
        <taxon>Spermatophyta</taxon>
        <taxon>Magnoliopsida</taxon>
        <taxon>eudicotyledons</taxon>
        <taxon>Gunneridae</taxon>
        <taxon>Pentapetalae</taxon>
        <taxon>asterids</taxon>
        <taxon>lamiids</taxon>
        <taxon>Lamiales</taxon>
        <taxon>Orobanchaceae</taxon>
        <taxon>Buchnereae</taxon>
        <taxon>Striga</taxon>
    </lineage>
</organism>
<proteinExistence type="predicted"/>
<accession>A0A5A7PFL4</accession>
<keyword evidence="3" id="KW-1185">Reference proteome</keyword>
<sequence>MAVDWWRTPERRRSSRSLICLASQPAAMSRSDCIRSLPRATAEPSEQYPQRVSARRRVERISGRRAARSGFSDQCGQSAISERRDRTAASRERMVCHLEAKQVTEAAAGRSRSRHWAASPRTAAGRGGGAAGERIFPFSSSTAC</sequence>
<feature type="region of interest" description="Disordered" evidence="1">
    <location>
        <begin position="63"/>
        <end position="88"/>
    </location>
</feature>
<gene>
    <name evidence="2" type="ORF">STAS_07588</name>
</gene>
<protein>
    <submittedName>
        <fullName evidence="2">Holo-[acyl-carrier-protein] synthase</fullName>
    </submittedName>
</protein>
<evidence type="ECO:0000313" key="2">
    <source>
        <dbReference type="EMBL" id="GER31569.1"/>
    </source>
</evidence>
<evidence type="ECO:0000256" key="1">
    <source>
        <dbReference type="SAM" id="MobiDB-lite"/>
    </source>
</evidence>
<evidence type="ECO:0000313" key="3">
    <source>
        <dbReference type="Proteomes" id="UP000325081"/>
    </source>
</evidence>
<reference evidence="3" key="1">
    <citation type="journal article" date="2019" name="Curr. Biol.">
        <title>Genome Sequence of Striga asiatica Provides Insight into the Evolution of Plant Parasitism.</title>
        <authorList>
            <person name="Yoshida S."/>
            <person name="Kim S."/>
            <person name="Wafula E.K."/>
            <person name="Tanskanen J."/>
            <person name="Kim Y.M."/>
            <person name="Honaas L."/>
            <person name="Yang Z."/>
            <person name="Spallek T."/>
            <person name="Conn C.E."/>
            <person name="Ichihashi Y."/>
            <person name="Cheong K."/>
            <person name="Cui S."/>
            <person name="Der J.P."/>
            <person name="Gundlach H."/>
            <person name="Jiao Y."/>
            <person name="Hori C."/>
            <person name="Ishida J.K."/>
            <person name="Kasahara H."/>
            <person name="Kiba T."/>
            <person name="Kim M.S."/>
            <person name="Koo N."/>
            <person name="Laohavisit A."/>
            <person name="Lee Y.H."/>
            <person name="Lumba S."/>
            <person name="McCourt P."/>
            <person name="Mortimer J.C."/>
            <person name="Mutuku J.M."/>
            <person name="Nomura T."/>
            <person name="Sasaki-Sekimoto Y."/>
            <person name="Seto Y."/>
            <person name="Wang Y."/>
            <person name="Wakatake T."/>
            <person name="Sakakibara H."/>
            <person name="Demura T."/>
            <person name="Yamaguchi S."/>
            <person name="Yoneyama K."/>
            <person name="Manabe R.I."/>
            <person name="Nelson D.C."/>
            <person name="Schulman A.H."/>
            <person name="Timko M.P."/>
            <person name="dePamphilis C.W."/>
            <person name="Choi D."/>
            <person name="Shirasu K."/>
        </authorList>
    </citation>
    <scope>NUCLEOTIDE SEQUENCE [LARGE SCALE GENOMIC DNA]</scope>
    <source>
        <strain evidence="3">cv. UVA1</strain>
    </source>
</reference>
<name>A0A5A7PFL4_STRAF</name>
<feature type="region of interest" description="Disordered" evidence="1">
    <location>
        <begin position="106"/>
        <end position="144"/>
    </location>
</feature>
<feature type="compositionally biased region" description="Polar residues" evidence="1">
    <location>
        <begin position="71"/>
        <end position="80"/>
    </location>
</feature>
<dbReference type="Proteomes" id="UP000325081">
    <property type="component" value="Unassembled WGS sequence"/>
</dbReference>
<comment type="caution">
    <text evidence="2">The sequence shown here is derived from an EMBL/GenBank/DDBJ whole genome shotgun (WGS) entry which is preliminary data.</text>
</comment>